<evidence type="ECO:0000313" key="9">
    <source>
        <dbReference type="Proteomes" id="UP000332933"/>
    </source>
</evidence>
<dbReference type="OrthoDB" id="1708823at2759"/>
<reference evidence="7" key="2">
    <citation type="submission" date="2019-06" db="EMBL/GenBank/DDBJ databases">
        <title>Genomics analysis of Aphanomyces spp. identifies a new class of oomycete effector associated with host adaptation.</title>
        <authorList>
            <person name="Gaulin E."/>
        </authorList>
    </citation>
    <scope>NUCLEOTIDE SEQUENCE</scope>
    <source>
        <strain evidence="7">CBS 578.67</strain>
    </source>
</reference>
<dbReference type="Gene3D" id="3.40.50.720">
    <property type="entry name" value="NAD(P)-binding Rossmann-like Domain"/>
    <property type="match status" value="1"/>
</dbReference>
<protein>
    <recommendedName>
        <fullName evidence="3 5">NEDD8-activating enzyme E1 regulatory subunit</fullName>
    </recommendedName>
</protein>
<name>A0A485LLP4_9STRA</name>
<feature type="domain" description="THIF-type NAD/FAD binding fold" evidence="6">
    <location>
        <begin position="45"/>
        <end position="544"/>
    </location>
</feature>
<dbReference type="PIRSF" id="PIRSF039099">
    <property type="entry name" value="APP-BP1"/>
    <property type="match status" value="1"/>
</dbReference>
<evidence type="ECO:0000313" key="8">
    <source>
        <dbReference type="EMBL" id="VFT99212.1"/>
    </source>
</evidence>
<dbReference type="PANTHER" id="PTHR10953">
    <property type="entry name" value="UBIQUITIN-ACTIVATING ENZYME E1"/>
    <property type="match status" value="1"/>
</dbReference>
<sequence length="566" mass="63871">MGGFFDPLISSVLCSARQRTAFVEIPTVLIVHRTKQANMATSDKYDRQLRLWGASGQQKLMSTKLLLFNAGPTGSEILKNLVLPGVGSFEICDEHTVCEADLGNNFFVSADDMHEPRCQSVMKWMLEMNPDVRGSFRIDSPEKVIDTDIDYIKNFSLVVATQVVEPYLSKLAAYCQSKSIPLLILHTFGLFGYFRVQVPEHTIINSKPDAPWHDLRIAQPFPELDDFASSFDLATLDSHEHAHVPYVTILIQSIREWKNSHQGQLPSTFAMKEEFKKLVKSKCFGQFGQELNFSEAIDNSFKAYTLPADIIPHEVREVLQRAAGKSLTPTTEPFWFMARSLSDFLSAHKCLPLNGHVPDMTAFTHSYVALQNIYMQKALRDCDEVFANVSTLLESAGCSPTMIARENVAEFCKHSSSIRILETRALTDEFQSVNFSELDMEEENPKQSPLIWYFLIRAVYRFIEEFGKYPGIDDEYEKEAQWLVANARAIVAHGDTNAEKLPAEWITQDHANEICRHCEAELHNISAILGGVGSQEAVKIITRQFMPINHTYVFNGITGCAATYNL</sequence>
<dbReference type="FunFam" id="3.40.50.720:FF:000475">
    <property type="entry name" value="NEDD8-activating enzyme E1 regulatory subunit"/>
    <property type="match status" value="1"/>
</dbReference>
<dbReference type="AlphaFoldDB" id="A0A485LLP4"/>
<dbReference type="EMBL" id="VJMH01007070">
    <property type="protein sequence ID" value="KAF0685585.1"/>
    <property type="molecule type" value="Genomic_DNA"/>
</dbReference>
<comment type="similarity">
    <text evidence="2 5">Belongs to the ubiquitin-activating E1 family. ULA1 subfamily.</text>
</comment>
<dbReference type="EMBL" id="CAADRA010007096">
    <property type="protein sequence ID" value="VFT99212.1"/>
    <property type="molecule type" value="Genomic_DNA"/>
</dbReference>
<dbReference type="Proteomes" id="UP000332933">
    <property type="component" value="Unassembled WGS sequence"/>
</dbReference>
<gene>
    <name evidence="8" type="primary">Aste57867_22553</name>
    <name evidence="7" type="ORF">As57867_022483</name>
    <name evidence="8" type="ORF">ASTE57867_22553</name>
</gene>
<dbReference type="SUPFAM" id="SSF69572">
    <property type="entry name" value="Activating enzymes of the ubiquitin-like proteins"/>
    <property type="match status" value="1"/>
</dbReference>
<dbReference type="InterPro" id="IPR035985">
    <property type="entry name" value="Ubiquitin-activating_enz"/>
</dbReference>
<keyword evidence="4 5" id="KW-0833">Ubl conjugation pathway</keyword>
<dbReference type="PANTHER" id="PTHR10953:SF29">
    <property type="entry name" value="NEDD8-ACTIVATING ENZYME E1 REGULATORY SUBUNIT"/>
    <property type="match status" value="1"/>
</dbReference>
<evidence type="ECO:0000256" key="4">
    <source>
        <dbReference type="ARBA" id="ARBA00022786"/>
    </source>
</evidence>
<dbReference type="Pfam" id="PF00899">
    <property type="entry name" value="ThiF"/>
    <property type="match status" value="1"/>
</dbReference>
<evidence type="ECO:0000259" key="6">
    <source>
        <dbReference type="Pfam" id="PF00899"/>
    </source>
</evidence>
<proteinExistence type="inferred from homology"/>
<dbReference type="GO" id="GO:0019781">
    <property type="term" value="F:NEDD8 activating enzyme activity"/>
    <property type="evidence" value="ECO:0007669"/>
    <property type="project" value="UniProtKB-UniRule"/>
</dbReference>
<keyword evidence="9" id="KW-1185">Reference proteome</keyword>
<comment type="pathway">
    <text evidence="1 5">Protein modification; protein neddylation.</text>
</comment>
<dbReference type="UniPathway" id="UPA00885"/>
<dbReference type="InterPro" id="IPR030667">
    <property type="entry name" value="APP-BP1"/>
</dbReference>
<dbReference type="Gene3D" id="3.40.50.12550">
    <property type="entry name" value="Ubiquitin-activating enzyme E1, inactive adenylation domain, subdomain 2"/>
    <property type="match status" value="1"/>
</dbReference>
<accession>A0A485LLP4</accession>
<organism evidence="8 9">
    <name type="scientific">Aphanomyces stellatus</name>
    <dbReference type="NCBI Taxonomy" id="120398"/>
    <lineage>
        <taxon>Eukaryota</taxon>
        <taxon>Sar</taxon>
        <taxon>Stramenopiles</taxon>
        <taxon>Oomycota</taxon>
        <taxon>Saprolegniomycetes</taxon>
        <taxon>Saprolegniales</taxon>
        <taxon>Verrucalvaceae</taxon>
        <taxon>Aphanomyces</taxon>
    </lineage>
</organism>
<reference evidence="8 9" key="1">
    <citation type="submission" date="2019-03" db="EMBL/GenBank/DDBJ databases">
        <authorList>
            <person name="Gaulin E."/>
            <person name="Dumas B."/>
        </authorList>
    </citation>
    <scope>NUCLEOTIDE SEQUENCE [LARGE SCALE GENOMIC DNA]</scope>
    <source>
        <strain evidence="8">CBS 568.67</strain>
    </source>
</reference>
<evidence type="ECO:0000313" key="7">
    <source>
        <dbReference type="EMBL" id="KAF0685585.1"/>
    </source>
</evidence>
<evidence type="ECO:0000256" key="3">
    <source>
        <dbReference type="ARBA" id="ARBA00015407"/>
    </source>
</evidence>
<evidence type="ECO:0000256" key="1">
    <source>
        <dbReference type="ARBA" id="ARBA00005032"/>
    </source>
</evidence>
<dbReference type="GO" id="GO:0005737">
    <property type="term" value="C:cytoplasm"/>
    <property type="evidence" value="ECO:0007669"/>
    <property type="project" value="TreeGrafter"/>
</dbReference>
<evidence type="ECO:0000256" key="2">
    <source>
        <dbReference type="ARBA" id="ARBA00006868"/>
    </source>
</evidence>
<dbReference type="InterPro" id="IPR000594">
    <property type="entry name" value="ThiF_NAD_FAD-bd"/>
</dbReference>
<evidence type="ECO:0000256" key="5">
    <source>
        <dbReference type="PIRNR" id="PIRNR039099"/>
    </source>
</evidence>
<dbReference type="InterPro" id="IPR045886">
    <property type="entry name" value="ThiF/MoeB/HesA"/>
</dbReference>
<dbReference type="GO" id="GO:0045116">
    <property type="term" value="P:protein neddylation"/>
    <property type="evidence" value="ECO:0007669"/>
    <property type="project" value="UniProtKB-UniRule"/>
</dbReference>